<evidence type="ECO:0008006" key="4">
    <source>
        <dbReference type="Google" id="ProtNLM"/>
    </source>
</evidence>
<name>A0A4U3FBY0_9GAMM</name>
<evidence type="ECO:0000313" key="2">
    <source>
        <dbReference type="EMBL" id="TKJ90332.1"/>
    </source>
</evidence>
<gene>
    <name evidence="2" type="ORF">EpCFBP13511_10690</name>
</gene>
<reference evidence="2 3" key="1">
    <citation type="journal article" date="2019" name="Sci. Rep.">
        <title>Differences in resource use lead to coexistence of seed-transmitted microbial populations.</title>
        <authorList>
            <person name="Torres-Cortes G."/>
            <person name="Garcia B.J."/>
            <person name="Compant S."/>
            <person name="Rezki S."/>
            <person name="Jones P."/>
            <person name="Preveaux A."/>
            <person name="Briand M."/>
            <person name="Roulet A."/>
            <person name="Bouchez O."/>
            <person name="Jacobson D."/>
            <person name="Barret M."/>
        </authorList>
    </citation>
    <scope>NUCLEOTIDE SEQUENCE [LARGE SCALE GENOMIC DNA]</scope>
    <source>
        <strain evidence="2 3">CFBP13511</strain>
    </source>
</reference>
<protein>
    <recommendedName>
        <fullName evidence="4">Lipoprotein</fullName>
    </recommendedName>
</protein>
<dbReference type="STRING" id="1219360.GCA_001571305_03781"/>
<dbReference type="Proteomes" id="UP000306393">
    <property type="component" value="Unassembled WGS sequence"/>
</dbReference>
<dbReference type="AlphaFoldDB" id="A0A4U3FBY0"/>
<feature type="signal peptide" evidence="1">
    <location>
        <begin position="1"/>
        <end position="26"/>
    </location>
</feature>
<sequence>MAVPGELTMKSLLLCLIALLSGCDNASAPVTRTVKVWLGDATDDMQSALGDDLTRDCDDTMCWYNFTKPSQSGNTLNLILGGDRPFTIDGVFSFTAPVYKENHNRFDEINLYPLGLPEDSLLAESRTWFYQLVGRLQAAGWQRFIMQDEPRLPGSEVANAARIEQVMTTSSLTTPFNDPSWPVNNAQWRALPFLADWYFYRGNEYLTLRVQRQNSDTTPEERGTYLYTLVFRSEQQTYQDYFPYEDRHRWKTLLPALLKTMAKARAEQEEKLRAAGIKIDENYHDPAIAALKVP</sequence>
<keyword evidence="1" id="KW-0732">Signal</keyword>
<comment type="caution">
    <text evidence="2">The sequence shown here is derived from an EMBL/GenBank/DDBJ whole genome shotgun (WGS) entry which is preliminary data.</text>
</comment>
<proteinExistence type="predicted"/>
<organism evidence="2 3">
    <name type="scientific">Erwinia persicina</name>
    <dbReference type="NCBI Taxonomy" id="55211"/>
    <lineage>
        <taxon>Bacteria</taxon>
        <taxon>Pseudomonadati</taxon>
        <taxon>Pseudomonadota</taxon>
        <taxon>Gammaproteobacteria</taxon>
        <taxon>Enterobacterales</taxon>
        <taxon>Erwiniaceae</taxon>
        <taxon>Erwinia</taxon>
    </lineage>
</organism>
<evidence type="ECO:0000313" key="3">
    <source>
        <dbReference type="Proteomes" id="UP000306393"/>
    </source>
</evidence>
<dbReference type="EMBL" id="QGAC01000009">
    <property type="protein sequence ID" value="TKJ90332.1"/>
    <property type="molecule type" value="Genomic_DNA"/>
</dbReference>
<feature type="chain" id="PRO_5020261154" description="Lipoprotein" evidence="1">
    <location>
        <begin position="27"/>
        <end position="294"/>
    </location>
</feature>
<accession>A0A4U3FBY0</accession>
<evidence type="ECO:0000256" key="1">
    <source>
        <dbReference type="SAM" id="SignalP"/>
    </source>
</evidence>